<evidence type="ECO:0000256" key="2">
    <source>
        <dbReference type="SAM" id="Phobius"/>
    </source>
</evidence>
<feature type="transmembrane region" description="Helical" evidence="2">
    <location>
        <begin position="6"/>
        <end position="29"/>
    </location>
</feature>
<accession>A0AAJ0HLN3</accession>
<feature type="transmembrane region" description="Helical" evidence="2">
    <location>
        <begin position="41"/>
        <end position="63"/>
    </location>
</feature>
<feature type="transmembrane region" description="Helical" evidence="2">
    <location>
        <begin position="125"/>
        <end position="149"/>
    </location>
</feature>
<keyword evidence="2" id="KW-1133">Transmembrane helix</keyword>
<keyword evidence="4" id="KW-1185">Reference proteome</keyword>
<feature type="compositionally biased region" description="Basic and acidic residues" evidence="1">
    <location>
        <begin position="255"/>
        <end position="265"/>
    </location>
</feature>
<feature type="compositionally biased region" description="Low complexity" evidence="1">
    <location>
        <begin position="216"/>
        <end position="249"/>
    </location>
</feature>
<evidence type="ECO:0000313" key="4">
    <source>
        <dbReference type="Proteomes" id="UP001275084"/>
    </source>
</evidence>
<dbReference type="EMBL" id="JAUIQD010000003">
    <property type="protein sequence ID" value="KAK3357125.1"/>
    <property type="molecule type" value="Genomic_DNA"/>
</dbReference>
<feature type="compositionally biased region" description="Low complexity" evidence="1">
    <location>
        <begin position="298"/>
        <end position="314"/>
    </location>
</feature>
<feature type="transmembrane region" description="Helical" evidence="2">
    <location>
        <begin position="83"/>
        <end position="104"/>
    </location>
</feature>
<feature type="compositionally biased region" description="Polar residues" evidence="1">
    <location>
        <begin position="196"/>
        <end position="215"/>
    </location>
</feature>
<evidence type="ECO:0000256" key="1">
    <source>
        <dbReference type="SAM" id="MobiDB-lite"/>
    </source>
</evidence>
<feature type="compositionally biased region" description="Polar residues" evidence="1">
    <location>
        <begin position="398"/>
        <end position="429"/>
    </location>
</feature>
<feature type="region of interest" description="Disordered" evidence="1">
    <location>
        <begin position="398"/>
        <end position="459"/>
    </location>
</feature>
<keyword evidence="2" id="KW-0812">Transmembrane</keyword>
<feature type="compositionally biased region" description="Polar residues" evidence="1">
    <location>
        <begin position="343"/>
        <end position="352"/>
    </location>
</feature>
<name>A0AAJ0HLN3_9PEZI</name>
<organism evidence="3 4">
    <name type="scientific">Lasiosphaeria hispida</name>
    <dbReference type="NCBI Taxonomy" id="260671"/>
    <lineage>
        <taxon>Eukaryota</taxon>
        <taxon>Fungi</taxon>
        <taxon>Dikarya</taxon>
        <taxon>Ascomycota</taxon>
        <taxon>Pezizomycotina</taxon>
        <taxon>Sordariomycetes</taxon>
        <taxon>Sordariomycetidae</taxon>
        <taxon>Sordariales</taxon>
        <taxon>Lasiosphaeriaceae</taxon>
        <taxon>Lasiosphaeria</taxon>
    </lineage>
</organism>
<proteinExistence type="predicted"/>
<feature type="compositionally biased region" description="Acidic residues" evidence="1">
    <location>
        <begin position="432"/>
        <end position="441"/>
    </location>
</feature>
<dbReference type="AlphaFoldDB" id="A0AAJ0HLN3"/>
<reference evidence="3" key="2">
    <citation type="submission" date="2023-06" db="EMBL/GenBank/DDBJ databases">
        <authorList>
            <consortium name="Lawrence Berkeley National Laboratory"/>
            <person name="Haridas S."/>
            <person name="Hensen N."/>
            <person name="Bonometti L."/>
            <person name="Westerberg I."/>
            <person name="Brannstrom I.O."/>
            <person name="Guillou S."/>
            <person name="Cros-Aarteil S."/>
            <person name="Calhoun S."/>
            <person name="Kuo A."/>
            <person name="Mondo S."/>
            <person name="Pangilinan J."/>
            <person name="Riley R."/>
            <person name="Labutti K."/>
            <person name="Andreopoulos B."/>
            <person name="Lipzen A."/>
            <person name="Chen C."/>
            <person name="Yanf M."/>
            <person name="Daum C."/>
            <person name="Ng V."/>
            <person name="Clum A."/>
            <person name="Steindorff A."/>
            <person name="Ohm R."/>
            <person name="Martin F."/>
            <person name="Silar P."/>
            <person name="Natvig D."/>
            <person name="Lalanne C."/>
            <person name="Gautier V."/>
            <person name="Ament-Velasquez S.L."/>
            <person name="Kruys A."/>
            <person name="Hutchinson M.I."/>
            <person name="Powell A.J."/>
            <person name="Barry K."/>
            <person name="Miller A.N."/>
            <person name="Grigoriev I.V."/>
            <person name="Debuchy R."/>
            <person name="Gladieux P."/>
            <person name="Thoren M.H."/>
            <person name="Johannesson H."/>
        </authorList>
    </citation>
    <scope>NUCLEOTIDE SEQUENCE</scope>
    <source>
        <strain evidence="3">CBS 955.72</strain>
    </source>
</reference>
<reference evidence="3" key="1">
    <citation type="journal article" date="2023" name="Mol. Phylogenet. Evol.">
        <title>Genome-scale phylogeny and comparative genomics of the fungal order Sordariales.</title>
        <authorList>
            <person name="Hensen N."/>
            <person name="Bonometti L."/>
            <person name="Westerberg I."/>
            <person name="Brannstrom I.O."/>
            <person name="Guillou S."/>
            <person name="Cros-Aarteil S."/>
            <person name="Calhoun S."/>
            <person name="Haridas S."/>
            <person name="Kuo A."/>
            <person name="Mondo S."/>
            <person name="Pangilinan J."/>
            <person name="Riley R."/>
            <person name="LaButti K."/>
            <person name="Andreopoulos B."/>
            <person name="Lipzen A."/>
            <person name="Chen C."/>
            <person name="Yan M."/>
            <person name="Daum C."/>
            <person name="Ng V."/>
            <person name="Clum A."/>
            <person name="Steindorff A."/>
            <person name="Ohm R.A."/>
            <person name="Martin F."/>
            <person name="Silar P."/>
            <person name="Natvig D.O."/>
            <person name="Lalanne C."/>
            <person name="Gautier V."/>
            <person name="Ament-Velasquez S.L."/>
            <person name="Kruys A."/>
            <person name="Hutchinson M.I."/>
            <person name="Powell A.J."/>
            <person name="Barry K."/>
            <person name="Miller A.N."/>
            <person name="Grigoriev I.V."/>
            <person name="Debuchy R."/>
            <person name="Gladieux P."/>
            <person name="Hiltunen Thoren M."/>
            <person name="Johannesson H."/>
        </authorList>
    </citation>
    <scope>NUCLEOTIDE SEQUENCE</scope>
    <source>
        <strain evidence="3">CBS 955.72</strain>
    </source>
</reference>
<feature type="region of interest" description="Disordered" evidence="1">
    <location>
        <begin position="160"/>
        <end position="369"/>
    </location>
</feature>
<protein>
    <submittedName>
        <fullName evidence="3">Uncharacterized protein</fullName>
    </submittedName>
</protein>
<comment type="caution">
    <text evidence="3">The sequence shown here is derived from an EMBL/GenBank/DDBJ whole genome shotgun (WGS) entry which is preliminary data.</text>
</comment>
<gene>
    <name evidence="3" type="ORF">B0T25DRAFT_148125</name>
</gene>
<sequence length="485" mass="52390">MAIPRMLPAGLGTLAILPTTAILVIHIILAQSLAGPSPSSAVRITAIIAALLEAVVLLGLASFTCSHLGSWGRLAFLGKFNGVWFGTMLFLCAIAAAVSVSSLVCLSNPAADLPSTIMGSRVTNFLVGSSVTLGLAFATQLVFLVFHFIATRFHGGEGRVSVHTPDDEHRMPQHQVKSIPYHQTRSHGSRMRPTMSMESKTPPGSSGGRSATETMSSIRSSLSSVLRPTTSRTRLLPSSQRSSRRPASLDSIQIHLHEQPSRTTEDGFDSWDTSAVDPQNRQTVLESSSPPLVRFLETIPASPTTSRSPSPGTPLDLEPPRMRRRSRSYSPGPMRVGQDQRAAFTQQSTQSESHIHPLFRSDSPTPPSIMTAGTVVTAAPMAGQVISDRASIRTLTRMRSGSLPTVPSPLSRQGSFDSFQRRPATSSSPELREEDEVETDDTERKMTPPIPDWILSAGSRTSLSGYHTRRIKVSDEEEARGRGLI</sequence>
<feature type="compositionally biased region" description="Polar residues" evidence="1">
    <location>
        <begin position="271"/>
        <end position="290"/>
    </location>
</feature>
<evidence type="ECO:0000313" key="3">
    <source>
        <dbReference type="EMBL" id="KAK3357125.1"/>
    </source>
</evidence>
<keyword evidence="2" id="KW-0472">Membrane</keyword>
<dbReference type="Proteomes" id="UP001275084">
    <property type="component" value="Unassembled WGS sequence"/>
</dbReference>